<dbReference type="EMBL" id="JACNJD010000379">
    <property type="protein sequence ID" value="MBC8179366.1"/>
    <property type="molecule type" value="Genomic_DNA"/>
</dbReference>
<dbReference type="InterPro" id="IPR013786">
    <property type="entry name" value="AcylCoA_DH/ox_N"/>
</dbReference>
<evidence type="ECO:0000313" key="10">
    <source>
        <dbReference type="EMBL" id="MBC8179366.1"/>
    </source>
</evidence>
<protein>
    <submittedName>
        <fullName evidence="10">Acyl-CoA dehydrogenase family protein</fullName>
    </submittedName>
</protein>
<accession>A0A8J6N4B0</accession>
<keyword evidence="3 6" id="KW-0285">Flavoprotein</keyword>
<dbReference type="GO" id="GO:0003995">
    <property type="term" value="F:acyl-CoA dehydrogenase activity"/>
    <property type="evidence" value="ECO:0007669"/>
    <property type="project" value="InterPro"/>
</dbReference>
<evidence type="ECO:0000256" key="6">
    <source>
        <dbReference type="RuleBase" id="RU362125"/>
    </source>
</evidence>
<dbReference type="InterPro" id="IPR006089">
    <property type="entry name" value="Acyl-CoA_DH_CS"/>
</dbReference>
<dbReference type="InterPro" id="IPR009075">
    <property type="entry name" value="AcylCo_DH/oxidase_C"/>
</dbReference>
<dbReference type="PANTHER" id="PTHR43884">
    <property type="entry name" value="ACYL-COA DEHYDROGENASE"/>
    <property type="match status" value="1"/>
</dbReference>
<sequence length="382" mass="41719">MIGFELSGEQKQWQKKAQAFAQEEIKPLAWKIDKGLTREYHWPLLAKMAKQGLLNMGGPEVYGGSGLDILTISMVLEELAVGDGGISFTASLNSYNAVMIAGNEEQQKKFLPLLCDTENPGLAAFALTEPNAGSDAGSIRTEARREGNEYVLNGEKSFISNGDVARVYAIFATVDKGKGIKGITGFIVPGDAEGLSPGKIEDKMGFRSSRTTGFFLNDVRIPETYRLGQEGDGFKIAMQELEVLRVLSCGAVGVGVARAAYEDALRFFKTVGDAKKIMGQQAISFHLADMLASIEASRLMVWKNSWMLDNKIPVGAMTSLTKFYVSDTAVEVANKGVQLLGHHAYTEQYPLEKYVRDAKLLQIYEGTNEITRLVASRGVFSN</sequence>
<comment type="cofactor">
    <cofactor evidence="1 6">
        <name>FAD</name>
        <dbReference type="ChEBI" id="CHEBI:57692"/>
    </cofactor>
</comment>
<dbReference type="InterPro" id="IPR006091">
    <property type="entry name" value="Acyl-CoA_Oxase/DH_mid-dom"/>
</dbReference>
<feature type="domain" description="Acyl-CoA dehydrogenase/oxidase N-terminal" evidence="9">
    <location>
        <begin position="9"/>
        <end position="117"/>
    </location>
</feature>
<dbReference type="PANTHER" id="PTHR43884:SF12">
    <property type="entry name" value="ISOVALERYL-COA DEHYDROGENASE, MITOCHONDRIAL-RELATED"/>
    <property type="match status" value="1"/>
</dbReference>
<evidence type="ECO:0000259" key="7">
    <source>
        <dbReference type="Pfam" id="PF00441"/>
    </source>
</evidence>
<keyword evidence="5 6" id="KW-0560">Oxidoreductase</keyword>
<dbReference type="SUPFAM" id="SSF56645">
    <property type="entry name" value="Acyl-CoA dehydrogenase NM domain-like"/>
    <property type="match status" value="1"/>
</dbReference>
<dbReference type="Gene3D" id="2.40.110.10">
    <property type="entry name" value="Butyryl-CoA Dehydrogenase, subunit A, domain 2"/>
    <property type="match status" value="1"/>
</dbReference>
<dbReference type="GO" id="GO:0050660">
    <property type="term" value="F:flavin adenine dinucleotide binding"/>
    <property type="evidence" value="ECO:0007669"/>
    <property type="project" value="InterPro"/>
</dbReference>
<dbReference type="PROSITE" id="PS00072">
    <property type="entry name" value="ACYL_COA_DH_1"/>
    <property type="match status" value="1"/>
</dbReference>
<dbReference type="InterPro" id="IPR009100">
    <property type="entry name" value="AcylCoA_DH/oxidase_NM_dom_sf"/>
</dbReference>
<reference evidence="10 11" key="1">
    <citation type="submission" date="2020-08" db="EMBL/GenBank/DDBJ databases">
        <title>Bridging the membrane lipid divide: bacteria of the FCB group superphylum have the potential to synthesize archaeal ether lipids.</title>
        <authorList>
            <person name="Villanueva L."/>
            <person name="Von Meijenfeldt F.A.B."/>
            <person name="Westbye A.B."/>
            <person name="Yadav S."/>
            <person name="Hopmans E.C."/>
            <person name="Dutilh B.E."/>
            <person name="Sinninghe Damste J.S."/>
        </authorList>
    </citation>
    <scope>NUCLEOTIDE SEQUENCE [LARGE SCALE GENOMIC DNA]</scope>
    <source>
        <strain evidence="10">NIOZ-UU27</strain>
    </source>
</reference>
<evidence type="ECO:0000256" key="3">
    <source>
        <dbReference type="ARBA" id="ARBA00022630"/>
    </source>
</evidence>
<dbReference type="Gene3D" id="1.10.540.10">
    <property type="entry name" value="Acyl-CoA dehydrogenase/oxidase, N-terminal domain"/>
    <property type="match status" value="1"/>
</dbReference>
<dbReference type="AlphaFoldDB" id="A0A8J6N4B0"/>
<comment type="similarity">
    <text evidence="2 6">Belongs to the acyl-CoA dehydrogenase family.</text>
</comment>
<dbReference type="Pfam" id="PF00441">
    <property type="entry name" value="Acyl-CoA_dh_1"/>
    <property type="match status" value="1"/>
</dbReference>
<evidence type="ECO:0000256" key="1">
    <source>
        <dbReference type="ARBA" id="ARBA00001974"/>
    </source>
</evidence>
<proteinExistence type="inferred from homology"/>
<evidence type="ECO:0000259" key="8">
    <source>
        <dbReference type="Pfam" id="PF02770"/>
    </source>
</evidence>
<dbReference type="Pfam" id="PF02771">
    <property type="entry name" value="Acyl-CoA_dh_N"/>
    <property type="match status" value="1"/>
</dbReference>
<dbReference type="FunFam" id="1.20.140.10:FF:000004">
    <property type="entry name" value="Acyl-CoA dehydrogenase FadE25"/>
    <property type="match status" value="1"/>
</dbReference>
<keyword evidence="4 6" id="KW-0274">FAD</keyword>
<dbReference type="Pfam" id="PF02770">
    <property type="entry name" value="Acyl-CoA_dh_M"/>
    <property type="match status" value="1"/>
</dbReference>
<evidence type="ECO:0000256" key="5">
    <source>
        <dbReference type="ARBA" id="ARBA00023002"/>
    </source>
</evidence>
<organism evidence="10 11">
    <name type="scientific">Candidatus Desulfacyla euxinica</name>
    <dbReference type="NCBI Taxonomy" id="2841693"/>
    <lineage>
        <taxon>Bacteria</taxon>
        <taxon>Deltaproteobacteria</taxon>
        <taxon>Candidatus Desulfacyla</taxon>
    </lineage>
</organism>
<dbReference type="SUPFAM" id="SSF47203">
    <property type="entry name" value="Acyl-CoA dehydrogenase C-terminal domain-like"/>
    <property type="match status" value="1"/>
</dbReference>
<dbReference type="InterPro" id="IPR046373">
    <property type="entry name" value="Acyl-CoA_Oxase/DH_mid-dom_sf"/>
</dbReference>
<dbReference type="Gene3D" id="1.20.140.10">
    <property type="entry name" value="Butyryl-CoA Dehydrogenase, subunit A, domain 3"/>
    <property type="match status" value="1"/>
</dbReference>
<gene>
    <name evidence="10" type="ORF">H8E19_18330</name>
</gene>
<dbReference type="InterPro" id="IPR036250">
    <property type="entry name" value="AcylCo_DH-like_C"/>
</dbReference>
<dbReference type="Proteomes" id="UP000650524">
    <property type="component" value="Unassembled WGS sequence"/>
</dbReference>
<evidence type="ECO:0000256" key="4">
    <source>
        <dbReference type="ARBA" id="ARBA00022827"/>
    </source>
</evidence>
<comment type="caution">
    <text evidence="10">The sequence shown here is derived from an EMBL/GenBank/DDBJ whole genome shotgun (WGS) entry which is preliminary data.</text>
</comment>
<evidence type="ECO:0000259" key="9">
    <source>
        <dbReference type="Pfam" id="PF02771"/>
    </source>
</evidence>
<feature type="domain" description="Acyl-CoA dehydrogenase/oxidase C-terminal" evidence="7">
    <location>
        <begin position="231"/>
        <end position="379"/>
    </location>
</feature>
<name>A0A8J6N4B0_9DELT</name>
<dbReference type="InterPro" id="IPR037069">
    <property type="entry name" value="AcylCoA_DH/ox_N_sf"/>
</dbReference>
<feature type="domain" description="Acyl-CoA oxidase/dehydrogenase middle" evidence="8">
    <location>
        <begin position="124"/>
        <end position="219"/>
    </location>
</feature>
<evidence type="ECO:0000313" key="11">
    <source>
        <dbReference type="Proteomes" id="UP000650524"/>
    </source>
</evidence>
<dbReference type="FunFam" id="2.40.110.10:FF:000001">
    <property type="entry name" value="Acyl-CoA dehydrogenase, mitochondrial"/>
    <property type="match status" value="1"/>
</dbReference>
<evidence type="ECO:0000256" key="2">
    <source>
        <dbReference type="ARBA" id="ARBA00009347"/>
    </source>
</evidence>